<gene>
    <name evidence="1" type="ORF">L1987_84291</name>
</gene>
<comment type="caution">
    <text evidence="1">The sequence shown here is derived from an EMBL/GenBank/DDBJ whole genome shotgun (WGS) entry which is preliminary data.</text>
</comment>
<dbReference type="Proteomes" id="UP001056120">
    <property type="component" value="Linkage Group LG28"/>
</dbReference>
<evidence type="ECO:0000313" key="1">
    <source>
        <dbReference type="EMBL" id="KAI3683776.1"/>
    </source>
</evidence>
<sequence length="846" mass="96464">MKELEPRPRRVCARLIRKVKRGKRGAGGRPSMPIRLITDENQTAGSIEFSANDAQFIYRCRDQTGLSFISLPNLDYMLLSLLSKRTLRADFRDAYGFTVRPQYLESFKEFDSIYKNEEKERSTKWRIFLQQHSELGQTNSSAEEDVTKSDADVTEHQTKHVLESIEEESVDVLSDEKPTNDNQTENVPEKVVSEVTKAKNPVVRNWAEVRSSLNTIENMMCHRVKNEPNGSHEKHLQTIQEVGPTGEDSDEDLKDNEQLNSSGGASAEDDPEPLFPWKELESLVREGVPRDLRGEAWQAFVGVKARRVESYYQNLLDESGAAPDLTNSHNGSSGEEVERPPVPEKCKKQIEKDLPRTFPGHPALNEEGRNSLRRLLLAYARHNPDVGYCQAMNFFAAMLLLMMPEENAFWTLVGMIDDYFDGYFTTDLIESQVDQLVFEDLMRERYPNLVDHFDYMGVEMGWICGPWFLSIFVNMIPWESVIRVWDVILFEGNRAMLLRTALALMELYGPDLGSTIDAGDAITLLQSLVGSTFDSSNLVVTACISFSYVTEDTLQQLRQKHRPDVIAAVQERTKGEHIRKSSKGLATKLFSFKKERESIVRGPSIKQGFNDKGLNKDSLDLMSPLKRDKSFNMEPISTEMDSLSDLQDQVIWLKAQLCSMLEDKRSATIRAEELETALMEMAQQDNRRELSARIEDMVHEISELQQLLVDRKEQEKAMLEVLMRVEQEQKITEDARRFAERDAAAQRYLVNVLEEKYEQAMNSFAQMEKRLVMAESMLEATLQYDSGQVKAQAMPVPGNICPESVKDNNAAKKPGILSFGLGWREKYKGKQETSDAKSENNGYQEP</sequence>
<name>A0ACB8YED7_9ASTR</name>
<accession>A0ACB8YED7</accession>
<organism evidence="1 2">
    <name type="scientific">Smallanthus sonchifolius</name>
    <dbReference type="NCBI Taxonomy" id="185202"/>
    <lineage>
        <taxon>Eukaryota</taxon>
        <taxon>Viridiplantae</taxon>
        <taxon>Streptophyta</taxon>
        <taxon>Embryophyta</taxon>
        <taxon>Tracheophyta</taxon>
        <taxon>Spermatophyta</taxon>
        <taxon>Magnoliopsida</taxon>
        <taxon>eudicotyledons</taxon>
        <taxon>Gunneridae</taxon>
        <taxon>Pentapetalae</taxon>
        <taxon>asterids</taxon>
        <taxon>campanulids</taxon>
        <taxon>Asterales</taxon>
        <taxon>Asteraceae</taxon>
        <taxon>Asteroideae</taxon>
        <taxon>Heliantheae alliance</taxon>
        <taxon>Millerieae</taxon>
        <taxon>Smallanthus</taxon>
    </lineage>
</organism>
<protein>
    <submittedName>
        <fullName evidence="1">Uncharacterized protein</fullName>
    </submittedName>
</protein>
<reference evidence="1 2" key="2">
    <citation type="journal article" date="2022" name="Mol. Ecol. Resour.">
        <title>The genomes of chicory, endive, great burdock and yacon provide insights into Asteraceae paleo-polyploidization history and plant inulin production.</title>
        <authorList>
            <person name="Fan W."/>
            <person name="Wang S."/>
            <person name="Wang H."/>
            <person name="Wang A."/>
            <person name="Jiang F."/>
            <person name="Liu H."/>
            <person name="Zhao H."/>
            <person name="Xu D."/>
            <person name="Zhang Y."/>
        </authorList>
    </citation>
    <scope>NUCLEOTIDE SEQUENCE [LARGE SCALE GENOMIC DNA]</scope>
    <source>
        <strain evidence="2">cv. Yunnan</strain>
        <tissue evidence="1">Leaves</tissue>
    </source>
</reference>
<reference evidence="2" key="1">
    <citation type="journal article" date="2022" name="Mol. Ecol. Resour.">
        <title>The genomes of chicory, endive, great burdock and yacon provide insights into Asteraceae palaeo-polyploidization history and plant inulin production.</title>
        <authorList>
            <person name="Fan W."/>
            <person name="Wang S."/>
            <person name="Wang H."/>
            <person name="Wang A."/>
            <person name="Jiang F."/>
            <person name="Liu H."/>
            <person name="Zhao H."/>
            <person name="Xu D."/>
            <person name="Zhang Y."/>
        </authorList>
    </citation>
    <scope>NUCLEOTIDE SEQUENCE [LARGE SCALE GENOMIC DNA]</scope>
    <source>
        <strain evidence="2">cv. Yunnan</strain>
    </source>
</reference>
<keyword evidence="2" id="KW-1185">Reference proteome</keyword>
<dbReference type="EMBL" id="CM042045">
    <property type="protein sequence ID" value="KAI3683776.1"/>
    <property type="molecule type" value="Genomic_DNA"/>
</dbReference>
<evidence type="ECO:0000313" key="2">
    <source>
        <dbReference type="Proteomes" id="UP001056120"/>
    </source>
</evidence>
<proteinExistence type="predicted"/>